<dbReference type="Proteomes" id="UP000799439">
    <property type="component" value="Unassembled WGS sequence"/>
</dbReference>
<protein>
    <submittedName>
        <fullName evidence="2">Uncharacterized protein</fullName>
    </submittedName>
</protein>
<evidence type="ECO:0000313" key="2">
    <source>
        <dbReference type="EMBL" id="KAF2152523.1"/>
    </source>
</evidence>
<keyword evidence="3" id="KW-1185">Reference proteome</keyword>
<evidence type="ECO:0000313" key="3">
    <source>
        <dbReference type="Proteomes" id="UP000799439"/>
    </source>
</evidence>
<evidence type="ECO:0000256" key="1">
    <source>
        <dbReference type="SAM" id="Phobius"/>
    </source>
</evidence>
<feature type="transmembrane region" description="Helical" evidence="1">
    <location>
        <begin position="41"/>
        <end position="62"/>
    </location>
</feature>
<dbReference type="EMBL" id="ML996086">
    <property type="protein sequence ID" value="KAF2152523.1"/>
    <property type="molecule type" value="Genomic_DNA"/>
</dbReference>
<sequence>MSAAALLWLSSQPPMSADAMNWLAHLPPDYISARNHDTDSLFAVTISLMVLEVGFVSLRYVSKLRARIPFDVDDLLMVFALVFSIALDTLILGKLYPSLSSSIV</sequence>
<keyword evidence="1" id="KW-1133">Transmembrane helix</keyword>
<feature type="transmembrane region" description="Helical" evidence="1">
    <location>
        <begin position="74"/>
        <end position="96"/>
    </location>
</feature>
<dbReference type="OrthoDB" id="5329176at2759"/>
<keyword evidence="1" id="KW-0812">Transmembrane</keyword>
<comment type="caution">
    <text evidence="2">The sequence shown here is derived from an EMBL/GenBank/DDBJ whole genome shotgun (WGS) entry which is preliminary data.</text>
</comment>
<reference evidence="2" key="1">
    <citation type="journal article" date="2020" name="Stud. Mycol.">
        <title>101 Dothideomycetes genomes: a test case for predicting lifestyles and emergence of pathogens.</title>
        <authorList>
            <person name="Haridas S."/>
            <person name="Albert R."/>
            <person name="Binder M."/>
            <person name="Bloem J."/>
            <person name="Labutti K."/>
            <person name="Salamov A."/>
            <person name="Andreopoulos B."/>
            <person name="Baker S."/>
            <person name="Barry K."/>
            <person name="Bills G."/>
            <person name="Bluhm B."/>
            <person name="Cannon C."/>
            <person name="Castanera R."/>
            <person name="Culley D."/>
            <person name="Daum C."/>
            <person name="Ezra D."/>
            <person name="Gonzalez J."/>
            <person name="Henrissat B."/>
            <person name="Kuo A."/>
            <person name="Liang C."/>
            <person name="Lipzen A."/>
            <person name="Lutzoni F."/>
            <person name="Magnuson J."/>
            <person name="Mondo S."/>
            <person name="Nolan M."/>
            <person name="Ohm R."/>
            <person name="Pangilinan J."/>
            <person name="Park H.-J."/>
            <person name="Ramirez L."/>
            <person name="Alfaro M."/>
            <person name="Sun H."/>
            <person name="Tritt A."/>
            <person name="Yoshinaga Y."/>
            <person name="Zwiers L.-H."/>
            <person name="Turgeon B."/>
            <person name="Goodwin S."/>
            <person name="Spatafora J."/>
            <person name="Crous P."/>
            <person name="Grigoriev I."/>
        </authorList>
    </citation>
    <scope>NUCLEOTIDE SEQUENCE</scope>
    <source>
        <strain evidence="2">CBS 260.36</strain>
    </source>
</reference>
<dbReference type="AlphaFoldDB" id="A0A9P4J501"/>
<name>A0A9P4J501_9PEZI</name>
<proteinExistence type="predicted"/>
<accession>A0A9P4J501</accession>
<gene>
    <name evidence="2" type="ORF">K461DRAFT_278762</name>
</gene>
<keyword evidence="1" id="KW-0472">Membrane</keyword>
<organism evidence="2 3">
    <name type="scientific">Myriangium duriaei CBS 260.36</name>
    <dbReference type="NCBI Taxonomy" id="1168546"/>
    <lineage>
        <taxon>Eukaryota</taxon>
        <taxon>Fungi</taxon>
        <taxon>Dikarya</taxon>
        <taxon>Ascomycota</taxon>
        <taxon>Pezizomycotina</taxon>
        <taxon>Dothideomycetes</taxon>
        <taxon>Dothideomycetidae</taxon>
        <taxon>Myriangiales</taxon>
        <taxon>Myriangiaceae</taxon>
        <taxon>Myriangium</taxon>
    </lineage>
</organism>